<feature type="transmembrane region" description="Helical" evidence="4">
    <location>
        <begin position="171"/>
        <end position="192"/>
    </location>
</feature>
<protein>
    <recommendedName>
        <fullName evidence="2">diguanylate cyclase</fullName>
        <ecNumber evidence="2">2.7.7.65</ecNumber>
    </recommendedName>
</protein>
<dbReference type="GO" id="GO:0052621">
    <property type="term" value="F:diguanylate cyclase activity"/>
    <property type="evidence" value="ECO:0007669"/>
    <property type="project" value="UniProtKB-EC"/>
</dbReference>
<dbReference type="NCBIfam" id="TIGR00254">
    <property type="entry name" value="GGDEF"/>
    <property type="match status" value="1"/>
</dbReference>
<dbReference type="OrthoDB" id="9812260at2"/>
<dbReference type="Proteomes" id="UP000192132">
    <property type="component" value="Unassembled WGS sequence"/>
</dbReference>
<dbReference type="Pfam" id="PF00990">
    <property type="entry name" value="GGDEF"/>
    <property type="match status" value="1"/>
</dbReference>
<evidence type="ECO:0000259" key="5">
    <source>
        <dbReference type="PROSITE" id="PS50887"/>
    </source>
</evidence>
<keyword evidence="4" id="KW-0812">Transmembrane</keyword>
<feature type="transmembrane region" description="Helical" evidence="4">
    <location>
        <begin position="198"/>
        <end position="219"/>
    </location>
</feature>
<dbReference type="STRING" id="1907941.BKE30_09900"/>
<reference evidence="6 7" key="1">
    <citation type="submission" date="2016-10" db="EMBL/GenBank/DDBJ databases">
        <title>Draft Genome sequence of Alkanindiges sp. strain H1.</title>
        <authorList>
            <person name="Subhash Y."/>
            <person name="Lee S."/>
        </authorList>
    </citation>
    <scope>NUCLEOTIDE SEQUENCE [LARGE SCALE GENOMIC DNA]</scope>
    <source>
        <strain evidence="6 7">H1</strain>
    </source>
</reference>
<evidence type="ECO:0000256" key="2">
    <source>
        <dbReference type="ARBA" id="ARBA00012528"/>
    </source>
</evidence>
<evidence type="ECO:0000256" key="3">
    <source>
        <dbReference type="ARBA" id="ARBA00034247"/>
    </source>
</evidence>
<dbReference type="FunFam" id="3.30.70.270:FF:000001">
    <property type="entry name" value="Diguanylate cyclase domain protein"/>
    <property type="match status" value="1"/>
</dbReference>
<gene>
    <name evidence="6" type="ORF">BKE30_09900</name>
</gene>
<feature type="transmembrane region" description="Helical" evidence="4">
    <location>
        <begin position="122"/>
        <end position="140"/>
    </location>
</feature>
<dbReference type="RefSeq" id="WP_076878458.1">
    <property type="nucleotide sequence ID" value="NZ_MLCN01000024.1"/>
</dbReference>
<keyword evidence="4" id="KW-0472">Membrane</keyword>
<organism evidence="6 7">
    <name type="scientific">Alkanindiges hydrocarboniclasticus</name>
    <dbReference type="NCBI Taxonomy" id="1907941"/>
    <lineage>
        <taxon>Bacteria</taxon>
        <taxon>Pseudomonadati</taxon>
        <taxon>Pseudomonadota</taxon>
        <taxon>Gammaproteobacteria</taxon>
        <taxon>Moraxellales</taxon>
        <taxon>Moraxellaceae</taxon>
        <taxon>Alkanindiges</taxon>
    </lineage>
</organism>
<dbReference type="EC" id="2.7.7.65" evidence="2"/>
<dbReference type="AlphaFoldDB" id="A0A1S8CSY4"/>
<keyword evidence="7" id="KW-1185">Reference proteome</keyword>
<dbReference type="SMART" id="SM00267">
    <property type="entry name" value="GGDEF"/>
    <property type="match status" value="1"/>
</dbReference>
<comment type="catalytic activity">
    <reaction evidence="3">
        <text>2 GTP = 3',3'-c-di-GMP + 2 diphosphate</text>
        <dbReference type="Rhea" id="RHEA:24898"/>
        <dbReference type="ChEBI" id="CHEBI:33019"/>
        <dbReference type="ChEBI" id="CHEBI:37565"/>
        <dbReference type="ChEBI" id="CHEBI:58805"/>
        <dbReference type="EC" id="2.7.7.65"/>
    </reaction>
</comment>
<sequence>MSKTATAALPEETLQEDQFIRKLLADRRRISRPFPESLETLFWQSLAQRSLQMIRNIATLGVLIYIVVGLITFPSIYLIADESHRLHDILIWFLMYLNGAVCLATLPVIASIPGLTPYFQRFIIGVSFVGIFFTSFLTVQYEEPRLTQQGGYIVVFVYMLIYFLTGTRPLLLWITCLIAGLLPLPLLWVMGIKFDPMIYFYSVIFSNFIGFFVSQSIIGKERISFLQARLLELDKLHSKLMSNELIRLSNEDPLTSLYNRRYFNEAIHTEWDRADRSGEPLSLVFVDIDCFKNYNDTYGHLKGDDALVKVAEVLKNHMRRSSDMAARYGGEEFILLLPNTPSSGAQVVANNIMKAVDSLKVEHSASLTGKYLTLSIGVATWTGEADMTETQLIAQADSAVYQAKSDGRHLVRVFGETH</sequence>
<name>A0A1S8CSY4_9GAMM</name>
<dbReference type="Gene3D" id="3.30.70.270">
    <property type="match status" value="1"/>
</dbReference>
<keyword evidence="4" id="KW-1133">Transmembrane helix</keyword>
<dbReference type="SUPFAM" id="SSF55073">
    <property type="entry name" value="Nucleotide cyclase"/>
    <property type="match status" value="1"/>
</dbReference>
<evidence type="ECO:0000313" key="7">
    <source>
        <dbReference type="Proteomes" id="UP000192132"/>
    </source>
</evidence>
<evidence type="ECO:0000256" key="1">
    <source>
        <dbReference type="ARBA" id="ARBA00001946"/>
    </source>
</evidence>
<dbReference type="InterPro" id="IPR050469">
    <property type="entry name" value="Diguanylate_Cyclase"/>
</dbReference>
<dbReference type="InterPro" id="IPR043128">
    <property type="entry name" value="Rev_trsase/Diguanyl_cyclase"/>
</dbReference>
<feature type="transmembrane region" description="Helical" evidence="4">
    <location>
        <begin position="57"/>
        <end position="77"/>
    </location>
</feature>
<dbReference type="GO" id="GO:0043709">
    <property type="term" value="P:cell adhesion involved in single-species biofilm formation"/>
    <property type="evidence" value="ECO:0007669"/>
    <property type="project" value="TreeGrafter"/>
</dbReference>
<feature type="domain" description="GGDEF" evidence="5">
    <location>
        <begin position="279"/>
        <end position="416"/>
    </location>
</feature>
<evidence type="ECO:0000313" key="6">
    <source>
        <dbReference type="EMBL" id="ONG39328.1"/>
    </source>
</evidence>
<dbReference type="PANTHER" id="PTHR45138">
    <property type="entry name" value="REGULATORY COMPONENTS OF SENSORY TRANSDUCTION SYSTEM"/>
    <property type="match status" value="1"/>
</dbReference>
<comment type="cofactor">
    <cofactor evidence="1">
        <name>Mg(2+)</name>
        <dbReference type="ChEBI" id="CHEBI:18420"/>
    </cofactor>
</comment>
<dbReference type="PANTHER" id="PTHR45138:SF9">
    <property type="entry name" value="DIGUANYLATE CYCLASE DGCM-RELATED"/>
    <property type="match status" value="1"/>
</dbReference>
<feature type="transmembrane region" description="Helical" evidence="4">
    <location>
        <begin position="146"/>
        <end position="164"/>
    </location>
</feature>
<dbReference type="InterPro" id="IPR000160">
    <property type="entry name" value="GGDEF_dom"/>
</dbReference>
<proteinExistence type="predicted"/>
<dbReference type="GO" id="GO:0005886">
    <property type="term" value="C:plasma membrane"/>
    <property type="evidence" value="ECO:0007669"/>
    <property type="project" value="TreeGrafter"/>
</dbReference>
<dbReference type="InterPro" id="IPR029787">
    <property type="entry name" value="Nucleotide_cyclase"/>
</dbReference>
<feature type="transmembrane region" description="Helical" evidence="4">
    <location>
        <begin position="89"/>
        <end position="110"/>
    </location>
</feature>
<evidence type="ECO:0000256" key="4">
    <source>
        <dbReference type="SAM" id="Phobius"/>
    </source>
</evidence>
<dbReference type="GO" id="GO:1902201">
    <property type="term" value="P:negative regulation of bacterial-type flagellum-dependent cell motility"/>
    <property type="evidence" value="ECO:0007669"/>
    <property type="project" value="TreeGrafter"/>
</dbReference>
<dbReference type="CDD" id="cd01949">
    <property type="entry name" value="GGDEF"/>
    <property type="match status" value="1"/>
</dbReference>
<dbReference type="PROSITE" id="PS50887">
    <property type="entry name" value="GGDEF"/>
    <property type="match status" value="1"/>
</dbReference>
<accession>A0A1S8CSY4</accession>
<comment type="caution">
    <text evidence="6">The sequence shown here is derived from an EMBL/GenBank/DDBJ whole genome shotgun (WGS) entry which is preliminary data.</text>
</comment>
<dbReference type="EMBL" id="MLCN01000024">
    <property type="protein sequence ID" value="ONG39328.1"/>
    <property type="molecule type" value="Genomic_DNA"/>
</dbReference>